<evidence type="ECO:0000256" key="5">
    <source>
        <dbReference type="RuleBase" id="RU003330"/>
    </source>
</evidence>
<dbReference type="Gene3D" id="3.40.50.300">
    <property type="entry name" value="P-loop containing nucleotide triphosphate hydrolases"/>
    <property type="match status" value="1"/>
</dbReference>
<keyword evidence="2" id="KW-0545">Nucleotide biosynthesis</keyword>
<comment type="subcellular location">
    <subcellularLocation>
        <location evidence="6">Cytoplasm</location>
    </subcellularLocation>
</comment>
<gene>
    <name evidence="7" type="ORF">A2832_01555</name>
</gene>
<dbReference type="EC" id="2.7.4.3" evidence="6"/>
<dbReference type="Pfam" id="PF00406">
    <property type="entry name" value="ADK"/>
    <property type="match status" value="1"/>
</dbReference>
<evidence type="ECO:0000256" key="3">
    <source>
        <dbReference type="ARBA" id="ARBA00022741"/>
    </source>
</evidence>
<evidence type="ECO:0000313" key="8">
    <source>
        <dbReference type="Proteomes" id="UP000178538"/>
    </source>
</evidence>
<dbReference type="PRINTS" id="PR00094">
    <property type="entry name" value="ADENYLTKNASE"/>
</dbReference>
<organism evidence="7 8">
    <name type="scientific">Candidatus Zambryskibacteria bacterium RIFCSPHIGHO2_01_FULL_44_22b</name>
    <dbReference type="NCBI Taxonomy" id="1802737"/>
    <lineage>
        <taxon>Bacteria</taxon>
        <taxon>Candidatus Zambryskiibacteriota</taxon>
    </lineage>
</organism>
<dbReference type="GO" id="GO:0005737">
    <property type="term" value="C:cytoplasm"/>
    <property type="evidence" value="ECO:0007669"/>
    <property type="project" value="UniProtKB-SubCell"/>
</dbReference>
<accession>A0A1G2SY88</accession>
<keyword evidence="1 5" id="KW-0808">Transferase</keyword>
<dbReference type="Proteomes" id="UP000178538">
    <property type="component" value="Unassembled WGS sequence"/>
</dbReference>
<comment type="catalytic activity">
    <reaction evidence="6">
        <text>AMP + ATP = 2 ADP</text>
        <dbReference type="Rhea" id="RHEA:12973"/>
        <dbReference type="ChEBI" id="CHEBI:30616"/>
        <dbReference type="ChEBI" id="CHEBI:456215"/>
        <dbReference type="ChEBI" id="CHEBI:456216"/>
        <dbReference type="EC" id="2.7.4.3"/>
    </reaction>
</comment>
<evidence type="ECO:0000256" key="2">
    <source>
        <dbReference type="ARBA" id="ARBA00022727"/>
    </source>
</evidence>
<dbReference type="EMBL" id="MHVG01000021">
    <property type="protein sequence ID" value="OHA89955.1"/>
    <property type="molecule type" value="Genomic_DNA"/>
</dbReference>
<dbReference type="SUPFAM" id="SSF52540">
    <property type="entry name" value="P-loop containing nucleoside triphosphate hydrolases"/>
    <property type="match status" value="1"/>
</dbReference>
<keyword evidence="4 5" id="KW-0418">Kinase</keyword>
<proteinExistence type="inferred from homology"/>
<sequence>MLHTVIFIGRSGCGKGTQARLLKNYISSHDDKNRHILYVESGDGFRQFIRGDTFSSKLSKDAYEKDILQPDFLACWVWTNVLVEELKEDMHIVFDGVARSVEEAEILTSALEFYKREKPTVVYIDVSRDWSEKHLLARNRMDDTNISKIDKRLDWFDENVLPAIEYFRKTPIYNFVDINGEQSIEKVHSDIVSAYLG</sequence>
<name>A0A1G2SY88_9BACT</name>
<comment type="subunit">
    <text evidence="6">Monomer.</text>
</comment>
<keyword evidence="3 6" id="KW-0547">Nucleotide-binding</keyword>
<reference evidence="7 8" key="1">
    <citation type="journal article" date="2016" name="Nat. Commun.">
        <title>Thousands of microbial genomes shed light on interconnected biogeochemical processes in an aquifer system.</title>
        <authorList>
            <person name="Anantharaman K."/>
            <person name="Brown C.T."/>
            <person name="Hug L.A."/>
            <person name="Sharon I."/>
            <person name="Castelle C.J."/>
            <person name="Probst A.J."/>
            <person name="Thomas B.C."/>
            <person name="Singh A."/>
            <person name="Wilkins M.J."/>
            <person name="Karaoz U."/>
            <person name="Brodie E.L."/>
            <person name="Williams K.H."/>
            <person name="Hubbard S.S."/>
            <person name="Banfield J.F."/>
        </authorList>
    </citation>
    <scope>NUCLEOTIDE SEQUENCE [LARGE SCALE GENOMIC DNA]</scope>
</reference>
<comment type="caution">
    <text evidence="7">The sequence shown here is derived from an EMBL/GenBank/DDBJ whole genome shotgun (WGS) entry which is preliminary data.</text>
</comment>
<protein>
    <recommendedName>
        <fullName evidence="6">Adenylate kinase</fullName>
        <ecNumber evidence="6">2.7.4.3</ecNumber>
    </recommendedName>
</protein>
<evidence type="ECO:0000256" key="6">
    <source>
        <dbReference type="RuleBase" id="RU003331"/>
    </source>
</evidence>
<dbReference type="InterPro" id="IPR000850">
    <property type="entry name" value="Adenylat/UMP-CMP_kin"/>
</dbReference>
<dbReference type="GO" id="GO:0004017">
    <property type="term" value="F:AMP kinase activity"/>
    <property type="evidence" value="ECO:0007669"/>
    <property type="project" value="UniProtKB-EC"/>
</dbReference>
<comment type="similarity">
    <text evidence="5">Belongs to the adenylate kinase family.</text>
</comment>
<dbReference type="GO" id="GO:0005524">
    <property type="term" value="F:ATP binding"/>
    <property type="evidence" value="ECO:0007669"/>
    <property type="project" value="UniProtKB-KW"/>
</dbReference>
<keyword evidence="6" id="KW-0067">ATP-binding</keyword>
<dbReference type="PANTHER" id="PTHR23359">
    <property type="entry name" value="NUCLEOTIDE KINASE"/>
    <property type="match status" value="1"/>
</dbReference>
<evidence type="ECO:0000256" key="4">
    <source>
        <dbReference type="ARBA" id="ARBA00022777"/>
    </source>
</evidence>
<evidence type="ECO:0000256" key="1">
    <source>
        <dbReference type="ARBA" id="ARBA00022679"/>
    </source>
</evidence>
<dbReference type="InterPro" id="IPR027417">
    <property type="entry name" value="P-loop_NTPase"/>
</dbReference>
<dbReference type="STRING" id="1802737.A2832_01555"/>
<evidence type="ECO:0000313" key="7">
    <source>
        <dbReference type="EMBL" id="OHA89955.1"/>
    </source>
</evidence>
<dbReference type="AlphaFoldDB" id="A0A1G2SY88"/>